<gene>
    <name evidence="2" type="ORF">GRJ2_000332800</name>
</gene>
<reference evidence="2 3" key="1">
    <citation type="submission" date="2024-06" db="EMBL/GenBank/DDBJ databases">
        <title>The draft genome of Grus japonensis, version 3.</title>
        <authorList>
            <person name="Nabeshima K."/>
            <person name="Suzuki S."/>
            <person name="Onuma M."/>
        </authorList>
    </citation>
    <scope>NUCLEOTIDE SEQUENCE [LARGE SCALE GENOMIC DNA]</scope>
    <source>
        <strain evidence="2 3">451A</strain>
    </source>
</reference>
<feature type="domain" description="Reverse transcriptase" evidence="1">
    <location>
        <begin position="7"/>
        <end position="188"/>
    </location>
</feature>
<dbReference type="PANTHER" id="PTHR33332">
    <property type="entry name" value="REVERSE TRANSCRIPTASE DOMAIN-CONTAINING PROTEIN"/>
    <property type="match status" value="1"/>
</dbReference>
<evidence type="ECO:0000313" key="2">
    <source>
        <dbReference type="EMBL" id="GAB0178675.1"/>
    </source>
</evidence>
<sequence length="408" mass="46433">MPIDKKGRKEDAGNYRPVSLTSVLGKVMEQIILSAIVRHIQDNQVIRPSQNGFMKGRSCLSNLISFYDKVTRLVDGGKSVDVVYLDFSKAFDTISHSILLEKMDAHGFDGCTLRWGSVLGPALFHIFINDLDEGIDCTLNKFADDTRLDGNAKLLEGRKALQRGLDRLDQWTEANCMRFNKAQCRVLHLGHNNPMHRYRLGEEWLESCPAEKDLWVTVDSRLNMSQQCAQVAKRANSILACIRNGVASRTREGIVPLYLALVMPHLECCVPFWAPHYKKDIEMLKCVQRRATKLVKGLEHKSDEEQLRELELFSLERRRLRGDLIALCNYLTGGCSQVGVGLFSQVTSNRTRGNGLKLWQGRFRLDIRKNFFTERACKHWNGLPREVVESPSLGAFKRCVDVVLRDKP</sequence>
<accession>A0ABC9VZ64</accession>
<dbReference type="InterPro" id="IPR043502">
    <property type="entry name" value="DNA/RNA_pol_sf"/>
</dbReference>
<dbReference type="SUPFAM" id="SSF56672">
    <property type="entry name" value="DNA/RNA polymerases"/>
    <property type="match status" value="1"/>
</dbReference>
<dbReference type="Pfam" id="PF00078">
    <property type="entry name" value="RVT_1"/>
    <property type="match status" value="1"/>
</dbReference>
<dbReference type="InterPro" id="IPR000477">
    <property type="entry name" value="RT_dom"/>
</dbReference>
<organism evidence="2 3">
    <name type="scientific">Grus japonensis</name>
    <name type="common">Japanese crane</name>
    <name type="synonym">Red-crowned crane</name>
    <dbReference type="NCBI Taxonomy" id="30415"/>
    <lineage>
        <taxon>Eukaryota</taxon>
        <taxon>Metazoa</taxon>
        <taxon>Chordata</taxon>
        <taxon>Craniata</taxon>
        <taxon>Vertebrata</taxon>
        <taxon>Euteleostomi</taxon>
        <taxon>Archelosauria</taxon>
        <taxon>Archosauria</taxon>
        <taxon>Dinosauria</taxon>
        <taxon>Saurischia</taxon>
        <taxon>Theropoda</taxon>
        <taxon>Coelurosauria</taxon>
        <taxon>Aves</taxon>
        <taxon>Neognathae</taxon>
        <taxon>Neoaves</taxon>
        <taxon>Gruiformes</taxon>
        <taxon>Gruidae</taxon>
        <taxon>Grus</taxon>
    </lineage>
</organism>
<keyword evidence="3" id="KW-1185">Reference proteome</keyword>
<evidence type="ECO:0000259" key="1">
    <source>
        <dbReference type="Pfam" id="PF00078"/>
    </source>
</evidence>
<evidence type="ECO:0000313" key="3">
    <source>
        <dbReference type="Proteomes" id="UP001623348"/>
    </source>
</evidence>
<proteinExistence type="predicted"/>
<name>A0ABC9VZ64_GRUJA</name>
<dbReference type="CDD" id="cd01650">
    <property type="entry name" value="RT_nLTR_like"/>
    <property type="match status" value="1"/>
</dbReference>
<protein>
    <submittedName>
        <fullName evidence="2">Mitochondrial enolase superfamily member 1</fullName>
    </submittedName>
</protein>
<comment type="caution">
    <text evidence="2">The sequence shown here is derived from an EMBL/GenBank/DDBJ whole genome shotgun (WGS) entry which is preliminary data.</text>
</comment>
<dbReference type="EMBL" id="BAAFJT010000001">
    <property type="protein sequence ID" value="GAB0178675.1"/>
    <property type="molecule type" value="Genomic_DNA"/>
</dbReference>
<dbReference type="AlphaFoldDB" id="A0ABC9VZ64"/>
<dbReference type="Proteomes" id="UP001623348">
    <property type="component" value="Unassembled WGS sequence"/>
</dbReference>